<dbReference type="EMBL" id="JABURA010000001">
    <property type="protein sequence ID" value="NUB90114.1"/>
    <property type="molecule type" value="Genomic_DNA"/>
</dbReference>
<organism evidence="1 2">
    <name type="scientific">Haloterrigena gelatinilytica</name>
    <dbReference type="NCBI Taxonomy" id="2741724"/>
    <lineage>
        <taxon>Archaea</taxon>
        <taxon>Methanobacteriati</taxon>
        <taxon>Methanobacteriota</taxon>
        <taxon>Stenosarchaea group</taxon>
        <taxon>Halobacteria</taxon>
        <taxon>Halobacteriales</taxon>
        <taxon>Natrialbaceae</taxon>
        <taxon>Haloterrigena</taxon>
    </lineage>
</organism>
<dbReference type="RefSeq" id="WP_174701273.1">
    <property type="nucleotide sequence ID" value="NZ_JABURA010000001.1"/>
</dbReference>
<dbReference type="Proteomes" id="UP000728647">
    <property type="component" value="Unassembled WGS sequence"/>
</dbReference>
<sequence length="134" mass="15306">MGLDARIENGRRVIEKWDRVFTALSAEPRRQIVVSLLDAPPDRLISLPERAANPNVPTDPERLRCDLLHTHLPMLADLEFVDWEREPFVASRGPQFDEVAVVIDALQTAADDVPESLVIGCQRLEREREEERND</sequence>
<gene>
    <name evidence="1" type="ORF">HT576_03575</name>
</gene>
<evidence type="ECO:0008006" key="3">
    <source>
        <dbReference type="Google" id="ProtNLM"/>
    </source>
</evidence>
<dbReference type="OrthoDB" id="247722at2157"/>
<dbReference type="AlphaFoldDB" id="A0A8J8GKN4"/>
<protein>
    <recommendedName>
        <fullName evidence="3">ArsR family transcriptional regulator</fullName>
    </recommendedName>
</protein>
<evidence type="ECO:0000313" key="1">
    <source>
        <dbReference type="EMBL" id="NUB90114.1"/>
    </source>
</evidence>
<proteinExistence type="predicted"/>
<accession>A0A8J8GKN4</accession>
<reference evidence="1" key="1">
    <citation type="submission" date="2020-06" db="EMBL/GenBank/DDBJ databases">
        <title>Haloterrigena sp. nov., an extremely halophilic archaeon isolated from a saline sediment.</title>
        <authorList>
            <person name="Liu B.-B."/>
        </authorList>
    </citation>
    <scope>NUCLEOTIDE SEQUENCE</scope>
    <source>
        <strain evidence="1">SYSU A121-1</strain>
    </source>
</reference>
<evidence type="ECO:0000313" key="2">
    <source>
        <dbReference type="Proteomes" id="UP000728647"/>
    </source>
</evidence>
<comment type="caution">
    <text evidence="1">The sequence shown here is derived from an EMBL/GenBank/DDBJ whole genome shotgun (WGS) entry which is preliminary data.</text>
</comment>
<name>A0A8J8GKN4_9EURY</name>